<feature type="region of interest" description="Disordered" evidence="1">
    <location>
        <begin position="275"/>
        <end position="295"/>
    </location>
</feature>
<dbReference type="PANTHER" id="PTHR21505:SF8">
    <property type="entry name" value="DPT-YFP REPRESSOR BY OVEREXPRESSION, ISOFORM D-RELATED"/>
    <property type="match status" value="1"/>
</dbReference>
<comment type="caution">
    <text evidence="3">The sequence shown here is derived from an EMBL/GenBank/DDBJ whole genome shotgun (WGS) entry which is preliminary data.</text>
</comment>
<keyword evidence="4" id="KW-1185">Reference proteome</keyword>
<dbReference type="Proteomes" id="UP001152888">
    <property type="component" value="Unassembled WGS sequence"/>
</dbReference>
<proteinExistence type="predicted"/>
<sequence length="295" mass="34172">MQREAEKHLPKLGDWTNDFTLQFLEGYKNEPVLWNPKHKFHKDKRRVGEAWERLSDKLGLSVAILKRKKESLMATFRSITRRKKAIIKTENGSSDCYRPVWFAYELMDSFLGSVVNCITPTFNNPADNETDKYEEFDLQLPSPVDSQHFVMPDPEDPLTNDEAPQMETNLSAKNDEDIHPELQAAKQMIYGAFSSLSTVLNKKRQVEQDDDCDLYGKLMAKKLRRFPYEERMLVMYEIDGMLLRHFKASRARSSNQFHPANNNLAAYIDKILPSPSENNITSRPTSSHSNYTDKN</sequence>
<dbReference type="PROSITE" id="PS51029">
    <property type="entry name" value="MADF"/>
    <property type="match status" value="1"/>
</dbReference>
<dbReference type="OrthoDB" id="6784437at2759"/>
<evidence type="ECO:0000259" key="2">
    <source>
        <dbReference type="PROSITE" id="PS51029"/>
    </source>
</evidence>
<gene>
    <name evidence="3" type="ORF">ACAOBT_LOCUS35407</name>
</gene>
<evidence type="ECO:0000313" key="3">
    <source>
        <dbReference type="EMBL" id="CAH2016501.1"/>
    </source>
</evidence>
<dbReference type="AlphaFoldDB" id="A0A9P0QBC6"/>
<evidence type="ECO:0000313" key="4">
    <source>
        <dbReference type="Proteomes" id="UP001152888"/>
    </source>
</evidence>
<evidence type="ECO:0000256" key="1">
    <source>
        <dbReference type="SAM" id="MobiDB-lite"/>
    </source>
</evidence>
<dbReference type="PANTHER" id="PTHR21505">
    <property type="entry name" value="MADF DOMAIN-CONTAINING PROTEIN-RELATED"/>
    <property type="match status" value="1"/>
</dbReference>
<organism evidence="3 4">
    <name type="scientific">Acanthoscelides obtectus</name>
    <name type="common">Bean weevil</name>
    <name type="synonym">Bruchus obtectus</name>
    <dbReference type="NCBI Taxonomy" id="200917"/>
    <lineage>
        <taxon>Eukaryota</taxon>
        <taxon>Metazoa</taxon>
        <taxon>Ecdysozoa</taxon>
        <taxon>Arthropoda</taxon>
        <taxon>Hexapoda</taxon>
        <taxon>Insecta</taxon>
        <taxon>Pterygota</taxon>
        <taxon>Neoptera</taxon>
        <taxon>Endopterygota</taxon>
        <taxon>Coleoptera</taxon>
        <taxon>Polyphaga</taxon>
        <taxon>Cucujiformia</taxon>
        <taxon>Chrysomeloidea</taxon>
        <taxon>Chrysomelidae</taxon>
        <taxon>Bruchinae</taxon>
        <taxon>Bruchini</taxon>
        <taxon>Acanthoscelides</taxon>
    </lineage>
</organism>
<name>A0A9P0QBC6_ACAOB</name>
<accession>A0A9P0QBC6</accession>
<dbReference type="SMART" id="SM00595">
    <property type="entry name" value="MADF"/>
    <property type="match status" value="1"/>
</dbReference>
<feature type="domain" description="MADF" evidence="2">
    <location>
        <begin position="22"/>
        <end position="115"/>
    </location>
</feature>
<dbReference type="EMBL" id="CAKOFQ010008917">
    <property type="protein sequence ID" value="CAH2016501.1"/>
    <property type="molecule type" value="Genomic_DNA"/>
</dbReference>
<protein>
    <recommendedName>
        <fullName evidence="2">MADF domain-containing protein</fullName>
    </recommendedName>
</protein>
<reference evidence="3" key="1">
    <citation type="submission" date="2022-03" db="EMBL/GenBank/DDBJ databases">
        <authorList>
            <person name="Sayadi A."/>
        </authorList>
    </citation>
    <scope>NUCLEOTIDE SEQUENCE</scope>
</reference>
<dbReference type="InterPro" id="IPR006578">
    <property type="entry name" value="MADF-dom"/>
</dbReference>
<dbReference type="Pfam" id="PF10545">
    <property type="entry name" value="MADF_DNA_bdg"/>
    <property type="match status" value="1"/>
</dbReference>